<evidence type="ECO:0000313" key="2">
    <source>
        <dbReference type="Proteomes" id="UP000054270"/>
    </source>
</evidence>
<gene>
    <name evidence="1" type="ORF">HYPSUDRAFT_724107</name>
</gene>
<organism evidence="1 2">
    <name type="scientific">Hypholoma sublateritium (strain FD-334 SS-4)</name>
    <dbReference type="NCBI Taxonomy" id="945553"/>
    <lineage>
        <taxon>Eukaryota</taxon>
        <taxon>Fungi</taxon>
        <taxon>Dikarya</taxon>
        <taxon>Basidiomycota</taxon>
        <taxon>Agaricomycotina</taxon>
        <taxon>Agaricomycetes</taxon>
        <taxon>Agaricomycetidae</taxon>
        <taxon>Agaricales</taxon>
        <taxon>Agaricineae</taxon>
        <taxon>Strophariaceae</taxon>
        <taxon>Hypholoma</taxon>
    </lineage>
</organism>
<name>A0A0D2L400_HYPSF</name>
<dbReference type="AlphaFoldDB" id="A0A0D2L400"/>
<accession>A0A0D2L400</accession>
<dbReference type="EMBL" id="KN817557">
    <property type="protein sequence ID" value="KJA21527.1"/>
    <property type="molecule type" value="Genomic_DNA"/>
</dbReference>
<keyword evidence="2" id="KW-1185">Reference proteome</keyword>
<proteinExistence type="predicted"/>
<protein>
    <submittedName>
        <fullName evidence="1">Uncharacterized protein</fullName>
    </submittedName>
</protein>
<dbReference type="Proteomes" id="UP000054270">
    <property type="component" value="Unassembled WGS sequence"/>
</dbReference>
<sequence length="150" mass="17117">MISSHARPRSRTDAVIAPREAVAPALYTYQPIVNAVGTLNAKHRHCPTDALRSKAHPYPIRPHRETSQRRWAHKARRYERVGGASRSSVLCHWWLRLICSRWDAQWAFLFDPKMVGAARATRIGSLWWSLVTRCLRTNLPPDVGEILAST</sequence>
<reference evidence="2" key="1">
    <citation type="submission" date="2014-04" db="EMBL/GenBank/DDBJ databases">
        <title>Evolutionary Origins and Diversification of the Mycorrhizal Mutualists.</title>
        <authorList>
            <consortium name="DOE Joint Genome Institute"/>
            <consortium name="Mycorrhizal Genomics Consortium"/>
            <person name="Kohler A."/>
            <person name="Kuo A."/>
            <person name="Nagy L.G."/>
            <person name="Floudas D."/>
            <person name="Copeland A."/>
            <person name="Barry K.W."/>
            <person name="Cichocki N."/>
            <person name="Veneault-Fourrey C."/>
            <person name="LaButti K."/>
            <person name="Lindquist E.A."/>
            <person name="Lipzen A."/>
            <person name="Lundell T."/>
            <person name="Morin E."/>
            <person name="Murat C."/>
            <person name="Riley R."/>
            <person name="Ohm R."/>
            <person name="Sun H."/>
            <person name="Tunlid A."/>
            <person name="Henrissat B."/>
            <person name="Grigoriev I.V."/>
            <person name="Hibbett D.S."/>
            <person name="Martin F."/>
        </authorList>
    </citation>
    <scope>NUCLEOTIDE SEQUENCE [LARGE SCALE GENOMIC DNA]</scope>
    <source>
        <strain evidence="2">FD-334 SS-4</strain>
    </source>
</reference>
<evidence type="ECO:0000313" key="1">
    <source>
        <dbReference type="EMBL" id="KJA21527.1"/>
    </source>
</evidence>